<sequence>MNATAQPVGALLRQWRQRRRLSQLDLACEAEISTRHLSFVETGRARPSREMLLHLAESLQIPLRERNLLLVAGGFAPLYSQRPLADPALGAARAAVEQLLAAHEPNPALAIDRHWQLLAANRCVAPLLATLPAELLTPPVNVLRLSLHPQGLAPLIRNLGEWRAHLLARLQRDLEVSGDPQLAELLAELNGYPAPAAPAASQPGVLVPLQLDTHHGPLNLISTTTVFGTPLDVTLAELALETFFPADPASAAVLRQLLAEADDHTEKTA</sequence>
<dbReference type="Proteomes" id="UP000717995">
    <property type="component" value="Unassembled WGS sequence"/>
</dbReference>
<dbReference type="InterPro" id="IPR001387">
    <property type="entry name" value="Cro/C1-type_HTH"/>
</dbReference>
<keyword evidence="3" id="KW-1185">Reference proteome</keyword>
<dbReference type="PANTHER" id="PTHR35010">
    <property type="entry name" value="BLL4672 PROTEIN-RELATED"/>
    <property type="match status" value="1"/>
</dbReference>
<dbReference type="InterPro" id="IPR010982">
    <property type="entry name" value="Lambda_DNA-bd_dom_sf"/>
</dbReference>
<accession>A0ABS2IIJ8</accession>
<gene>
    <name evidence="2" type="ORF">JQX08_17455</name>
</gene>
<proteinExistence type="predicted"/>
<comment type="caution">
    <text evidence="2">The sequence shown here is derived from an EMBL/GenBank/DDBJ whole genome shotgun (WGS) entry which is preliminary data.</text>
</comment>
<organism evidence="2 3">
    <name type="scientific">Zestomonas insulae</name>
    <dbReference type="NCBI Taxonomy" id="2809017"/>
    <lineage>
        <taxon>Bacteria</taxon>
        <taxon>Pseudomonadati</taxon>
        <taxon>Pseudomonadota</taxon>
        <taxon>Gammaproteobacteria</taxon>
        <taxon>Pseudomonadales</taxon>
        <taxon>Pseudomonadaceae</taxon>
        <taxon>Zestomonas</taxon>
    </lineage>
</organism>
<dbReference type="Gene3D" id="3.30.450.180">
    <property type="match status" value="1"/>
</dbReference>
<dbReference type="Pfam" id="PF13560">
    <property type="entry name" value="HTH_31"/>
    <property type="match status" value="1"/>
</dbReference>
<dbReference type="PROSITE" id="PS50943">
    <property type="entry name" value="HTH_CROC1"/>
    <property type="match status" value="1"/>
</dbReference>
<dbReference type="PANTHER" id="PTHR35010:SF4">
    <property type="entry name" value="BLL5781 PROTEIN"/>
    <property type="match status" value="1"/>
</dbReference>
<dbReference type="Gene3D" id="1.10.260.40">
    <property type="entry name" value="lambda repressor-like DNA-binding domains"/>
    <property type="match status" value="1"/>
</dbReference>
<name>A0ABS2IIJ8_9GAMM</name>
<evidence type="ECO:0000313" key="2">
    <source>
        <dbReference type="EMBL" id="MBM7062503.1"/>
    </source>
</evidence>
<dbReference type="Pfam" id="PF17765">
    <property type="entry name" value="MLTR_LBD"/>
    <property type="match status" value="1"/>
</dbReference>
<dbReference type="EMBL" id="JAFEUP010000005">
    <property type="protein sequence ID" value="MBM7062503.1"/>
    <property type="molecule type" value="Genomic_DNA"/>
</dbReference>
<dbReference type="RefSeq" id="WP_205349687.1">
    <property type="nucleotide sequence ID" value="NZ_JAFEUP010000005.1"/>
</dbReference>
<dbReference type="SUPFAM" id="SSF47413">
    <property type="entry name" value="lambda repressor-like DNA-binding domains"/>
    <property type="match status" value="1"/>
</dbReference>
<dbReference type="SMART" id="SM00530">
    <property type="entry name" value="HTH_XRE"/>
    <property type="match status" value="1"/>
</dbReference>
<evidence type="ECO:0000313" key="3">
    <source>
        <dbReference type="Proteomes" id="UP000717995"/>
    </source>
</evidence>
<protein>
    <submittedName>
        <fullName evidence="2">Helix-turn-helix domain-containing protein</fullName>
    </submittedName>
</protein>
<reference evidence="2 3" key="1">
    <citation type="submission" date="2021-02" db="EMBL/GenBank/DDBJ databases">
        <authorList>
            <person name="Lee D.-H."/>
        </authorList>
    </citation>
    <scope>NUCLEOTIDE SEQUENCE [LARGE SCALE GENOMIC DNA]</scope>
    <source>
        <strain evidence="2 3">UL073</strain>
    </source>
</reference>
<feature type="domain" description="HTH cro/C1-type" evidence="1">
    <location>
        <begin position="12"/>
        <end position="66"/>
    </location>
</feature>
<dbReference type="InterPro" id="IPR041413">
    <property type="entry name" value="MLTR_LBD"/>
</dbReference>
<evidence type="ECO:0000259" key="1">
    <source>
        <dbReference type="PROSITE" id="PS50943"/>
    </source>
</evidence>